<keyword evidence="1" id="KW-0732">Signal</keyword>
<dbReference type="InterPro" id="IPR047142">
    <property type="entry name" value="OryJ/VirC-like"/>
</dbReference>
<dbReference type="InterPro" id="IPR013096">
    <property type="entry name" value="Cupin_2"/>
</dbReference>
<organism evidence="3 4">
    <name type="scientific">Dawidia soli</name>
    <dbReference type="NCBI Taxonomy" id="2782352"/>
    <lineage>
        <taxon>Bacteria</taxon>
        <taxon>Pseudomonadati</taxon>
        <taxon>Bacteroidota</taxon>
        <taxon>Cytophagia</taxon>
        <taxon>Cytophagales</taxon>
        <taxon>Chryseotaleaceae</taxon>
        <taxon>Dawidia</taxon>
    </lineage>
</organism>
<dbReference type="InterPro" id="IPR011051">
    <property type="entry name" value="RmlC_Cupin_sf"/>
</dbReference>
<feature type="chain" id="PRO_5042851233" evidence="1">
    <location>
        <begin position="19"/>
        <end position="145"/>
    </location>
</feature>
<comment type="caution">
    <text evidence="3">The sequence shown here is derived from an EMBL/GenBank/DDBJ whole genome shotgun (WGS) entry which is preliminary data.</text>
</comment>
<accession>A0AAP2DAW6</accession>
<dbReference type="Proteomes" id="UP001319180">
    <property type="component" value="Unassembled WGS sequence"/>
</dbReference>
<dbReference type="CDD" id="cd02236">
    <property type="entry name" value="cupin_CV2614-like"/>
    <property type="match status" value="1"/>
</dbReference>
<dbReference type="Gene3D" id="2.60.120.10">
    <property type="entry name" value="Jelly Rolls"/>
    <property type="match status" value="1"/>
</dbReference>
<feature type="signal peptide" evidence="1">
    <location>
        <begin position="1"/>
        <end position="18"/>
    </location>
</feature>
<protein>
    <submittedName>
        <fullName evidence="3">Cupin domain-containing protein</fullName>
    </submittedName>
</protein>
<evidence type="ECO:0000256" key="1">
    <source>
        <dbReference type="SAM" id="SignalP"/>
    </source>
</evidence>
<evidence type="ECO:0000259" key="2">
    <source>
        <dbReference type="Pfam" id="PF07883"/>
    </source>
</evidence>
<dbReference type="InterPro" id="IPR014710">
    <property type="entry name" value="RmlC-like_jellyroll"/>
</dbReference>
<dbReference type="Pfam" id="PF07883">
    <property type="entry name" value="Cupin_2"/>
    <property type="match status" value="1"/>
</dbReference>
<feature type="domain" description="Cupin type-2" evidence="2">
    <location>
        <begin position="58"/>
        <end position="126"/>
    </location>
</feature>
<keyword evidence="4" id="KW-1185">Reference proteome</keyword>
<gene>
    <name evidence="3" type="ORF">KK078_18855</name>
</gene>
<dbReference type="PANTHER" id="PTHR36156">
    <property type="entry name" value="SLR2101 PROTEIN"/>
    <property type="match status" value="1"/>
</dbReference>
<dbReference type="PANTHER" id="PTHR36156:SF2">
    <property type="entry name" value="CUPIN TYPE-2 DOMAIN-CONTAINING PROTEIN"/>
    <property type="match status" value="1"/>
</dbReference>
<dbReference type="RefSeq" id="WP_254091863.1">
    <property type="nucleotide sequence ID" value="NZ_JAHESC010000029.1"/>
</dbReference>
<proteinExistence type="predicted"/>
<dbReference type="SUPFAM" id="SSF51182">
    <property type="entry name" value="RmlC-like cupins"/>
    <property type="match status" value="1"/>
</dbReference>
<reference evidence="3 4" key="1">
    <citation type="submission" date="2021-05" db="EMBL/GenBank/DDBJ databases">
        <title>A Polyphasic approach of four new species of the genus Ohtaekwangia: Ohtaekwangia histidinii sp. nov., Ohtaekwangia cretensis sp. nov., Ohtaekwangia indiensis sp. nov., Ohtaekwangia reichenbachii sp. nov. from diverse environment.</title>
        <authorList>
            <person name="Octaviana S."/>
        </authorList>
    </citation>
    <scope>NUCLEOTIDE SEQUENCE [LARGE SCALE GENOMIC DNA]</scope>
    <source>
        <strain evidence="3 4">PWU37</strain>
    </source>
</reference>
<dbReference type="AlphaFoldDB" id="A0AAP2DAW6"/>
<dbReference type="EMBL" id="JAHESC010000029">
    <property type="protein sequence ID" value="MBT1688638.1"/>
    <property type="molecule type" value="Genomic_DNA"/>
</dbReference>
<evidence type="ECO:0000313" key="4">
    <source>
        <dbReference type="Proteomes" id="UP001319180"/>
    </source>
</evidence>
<sequence length="145" mass="15386">MKKVLFGLGLCVTVIATASGQPAARTEVVKLVESSKSWNGAPLPGYPAGTPQVTILKITIPPQTALKTHKHPVINAGVVLKGELTVSTETGETMIIKAGEPIVELVNIWHYGKNDGREPVELIVFYAGVEGTPITVPKAGEVRDH</sequence>
<evidence type="ECO:0000313" key="3">
    <source>
        <dbReference type="EMBL" id="MBT1688638.1"/>
    </source>
</evidence>
<name>A0AAP2DAW6_9BACT</name>